<dbReference type="Proteomes" id="UP000036367">
    <property type="component" value="Unassembled WGS sequence"/>
</dbReference>
<dbReference type="SUPFAM" id="SSF63825">
    <property type="entry name" value="YWTD domain"/>
    <property type="match status" value="1"/>
</dbReference>
<sequence length="348" mass="37331">MNKSCLTGTFGSFFPNTPELSPESFTRIAFQHCKSMRLVVIAAALSGTCLHSHSATAQDAADSQATPATAESKAVTYPDDFWTEAESPVYPRGAVISENALFVVDSDAPGVWTVPWPADKAANPERYVTGSRYLRKTMNRPFCATPHPEGGVLVGDAATREIYHITPNADAPGGQDAKPLNGGFLGIPMALAVSPDGKTIYVGDAERRATFALPIEGGEPELVVRVNARGLIFDDEGALYAVTPDADAVVKINVGEKTSEPVVTDRPYGFPGGIAWHDGTGFVSDVYGKCIWQFTADGKTEKWFDEELLRGPVGLSATADAVIVSDPKAKQVYRIDRESKEVTKLFAE</sequence>
<dbReference type="AlphaFoldDB" id="A0A0J1EN36"/>
<keyword evidence="1" id="KW-0449">Lipoprotein</keyword>
<name>A0A0J1EN36_RHOIS</name>
<protein>
    <submittedName>
        <fullName evidence="1">Lipoprotein</fullName>
    </submittedName>
</protein>
<comment type="caution">
    <text evidence="1">The sequence shown here is derived from an EMBL/GenBank/DDBJ whole genome shotgun (WGS) entry which is preliminary data.</text>
</comment>
<reference evidence="1" key="1">
    <citation type="submission" date="2015-05" db="EMBL/GenBank/DDBJ databases">
        <title>Permanent draft genome of Rhodopirellula islandicus K833.</title>
        <authorList>
            <person name="Kizina J."/>
            <person name="Richter M."/>
            <person name="Glockner F.O."/>
            <person name="Harder J."/>
        </authorList>
    </citation>
    <scope>NUCLEOTIDE SEQUENCE [LARGE SCALE GENOMIC DNA]</scope>
    <source>
        <strain evidence="1">K833</strain>
    </source>
</reference>
<accession>A0A0J1EN36</accession>
<dbReference type="EMBL" id="LECT01000010">
    <property type="protein sequence ID" value="KLU06889.1"/>
    <property type="molecule type" value="Genomic_DNA"/>
</dbReference>
<dbReference type="InterPro" id="IPR011042">
    <property type="entry name" value="6-blade_b-propeller_TolB-like"/>
</dbReference>
<keyword evidence="2" id="KW-1185">Reference proteome</keyword>
<evidence type="ECO:0000313" key="2">
    <source>
        <dbReference type="Proteomes" id="UP000036367"/>
    </source>
</evidence>
<evidence type="ECO:0000313" key="1">
    <source>
        <dbReference type="EMBL" id="KLU06889.1"/>
    </source>
</evidence>
<dbReference type="STRING" id="595434.RISK_001203"/>
<proteinExistence type="predicted"/>
<gene>
    <name evidence="1" type="ORF">RISK_001203</name>
</gene>
<organism evidence="1 2">
    <name type="scientific">Rhodopirellula islandica</name>
    <dbReference type="NCBI Taxonomy" id="595434"/>
    <lineage>
        <taxon>Bacteria</taxon>
        <taxon>Pseudomonadati</taxon>
        <taxon>Planctomycetota</taxon>
        <taxon>Planctomycetia</taxon>
        <taxon>Pirellulales</taxon>
        <taxon>Pirellulaceae</taxon>
        <taxon>Rhodopirellula</taxon>
    </lineage>
</organism>
<dbReference type="Gene3D" id="2.120.10.30">
    <property type="entry name" value="TolB, C-terminal domain"/>
    <property type="match status" value="1"/>
</dbReference>
<dbReference type="PATRIC" id="fig|595434.4.peg.1154"/>